<evidence type="ECO:0000313" key="1">
    <source>
        <dbReference type="EMBL" id="NNU43764.1"/>
    </source>
</evidence>
<dbReference type="InterPro" id="IPR006311">
    <property type="entry name" value="TAT_signal"/>
</dbReference>
<dbReference type="RefSeq" id="WP_171559589.1">
    <property type="nucleotide sequence ID" value="NZ_JABFCS010000001.1"/>
</dbReference>
<keyword evidence="2" id="KW-1185">Reference proteome</keyword>
<protein>
    <submittedName>
        <fullName evidence="1">Iron dicitrate transport regulator FecR</fullName>
    </submittedName>
</protein>
<comment type="caution">
    <text evidence="1">The sequence shown here is derived from an EMBL/GenBank/DDBJ whole genome shotgun (WGS) entry which is preliminary data.</text>
</comment>
<accession>A0A849KBD7</accession>
<name>A0A849KBD7_9BURK</name>
<dbReference type="EMBL" id="JABFCS010000001">
    <property type="protein sequence ID" value="NNU43764.1"/>
    <property type="molecule type" value="Genomic_DNA"/>
</dbReference>
<evidence type="ECO:0000313" key="2">
    <source>
        <dbReference type="Proteomes" id="UP000552954"/>
    </source>
</evidence>
<reference evidence="1 2" key="2">
    <citation type="submission" date="2020-06" db="EMBL/GenBank/DDBJ databases">
        <title>Ramlibacter rhizophilus sp. nov., isolated from rhizosphere soil of national flower Mugunghwa from South Korea.</title>
        <authorList>
            <person name="Zheng-Fei Y."/>
            <person name="Huan T."/>
        </authorList>
    </citation>
    <scope>NUCLEOTIDE SEQUENCE [LARGE SCALE GENOMIC DNA]</scope>
    <source>
        <strain evidence="1 2">B156</strain>
    </source>
</reference>
<dbReference type="AlphaFoldDB" id="A0A849KBD7"/>
<dbReference type="PROSITE" id="PS51318">
    <property type="entry name" value="TAT"/>
    <property type="match status" value="1"/>
</dbReference>
<gene>
    <name evidence="1" type="ORF">HK415_12275</name>
</gene>
<reference evidence="1 2" key="1">
    <citation type="submission" date="2020-05" db="EMBL/GenBank/DDBJ databases">
        <authorList>
            <person name="Khan S.A."/>
            <person name="Jeon C.O."/>
            <person name="Chun B.H."/>
        </authorList>
    </citation>
    <scope>NUCLEOTIDE SEQUENCE [LARGE SCALE GENOMIC DNA]</scope>
    <source>
        <strain evidence="1 2">B156</strain>
    </source>
</reference>
<sequence>MTRHTLEGRKEDELLWTRRRGFLQAAAAWTALGGFATAHAQQRSNIVELRGDATLNGQALRQQQFIQTGDEIVTGPGGHLAFVMGNSAFLVRQNTRMRVERGETLTAVSVLRLITGAVVSVWSKGNQRQVVMPTLTAGIRGTGLYSEVQDNGRSYFCNCYGTVEVSAGRESVLSQAEYHQSFWGEVAPRNGKLLTPARAINHTDEEVEMVAALMNQRTAWEILGRKGTKDGSGYMDPQPHPLAR</sequence>
<organism evidence="1 2">
    <name type="scientific">Ramlibacter montanisoli</name>
    <dbReference type="NCBI Taxonomy" id="2732512"/>
    <lineage>
        <taxon>Bacteria</taxon>
        <taxon>Pseudomonadati</taxon>
        <taxon>Pseudomonadota</taxon>
        <taxon>Betaproteobacteria</taxon>
        <taxon>Burkholderiales</taxon>
        <taxon>Comamonadaceae</taxon>
        <taxon>Ramlibacter</taxon>
    </lineage>
</organism>
<proteinExistence type="predicted"/>
<dbReference type="Proteomes" id="UP000552954">
    <property type="component" value="Unassembled WGS sequence"/>
</dbReference>